<comment type="caution">
    <text evidence="1">The sequence shown here is derived from an EMBL/GenBank/DDBJ whole genome shotgun (WGS) entry which is preliminary data.</text>
</comment>
<accession>A0A8J3ZMX8</accession>
<dbReference type="Proteomes" id="UP000612585">
    <property type="component" value="Unassembled WGS sequence"/>
</dbReference>
<dbReference type="RefSeq" id="WP_204014700.1">
    <property type="nucleotide sequence ID" value="NZ_BOPG01000137.1"/>
</dbReference>
<dbReference type="EMBL" id="BOPG01000137">
    <property type="protein sequence ID" value="GIJ64905.1"/>
    <property type="molecule type" value="Genomic_DNA"/>
</dbReference>
<gene>
    <name evidence="1" type="ORF">Vau01_124210</name>
</gene>
<sequence length="182" mass="19467">MPINLPNGIILRTVTFWYPADFLGITDWRTTLACLFDDALRPERRLLAIPTSPGTRALLAAPSTANPIRCAGGPLRLLDIAATGALAAREAVTRHDAWSATARVGARRPGRLESALLQAGRHSYVTYHSLRRVVGDVLVVMRTGAALYPAAADPQALLDHVQQATMQLADAAPDDVLVTVGV</sequence>
<protein>
    <submittedName>
        <fullName evidence="1">Uncharacterized protein</fullName>
    </submittedName>
</protein>
<dbReference type="AlphaFoldDB" id="A0A8J3ZMX8"/>
<name>A0A8J3ZMX8_9ACTN</name>
<keyword evidence="2" id="KW-1185">Reference proteome</keyword>
<proteinExistence type="predicted"/>
<reference evidence="1" key="1">
    <citation type="submission" date="2021-01" db="EMBL/GenBank/DDBJ databases">
        <title>Whole genome shotgun sequence of Virgisporangium aurantiacum NBRC 16421.</title>
        <authorList>
            <person name="Komaki H."/>
            <person name="Tamura T."/>
        </authorList>
    </citation>
    <scope>NUCLEOTIDE SEQUENCE</scope>
    <source>
        <strain evidence="1">NBRC 16421</strain>
    </source>
</reference>
<evidence type="ECO:0000313" key="2">
    <source>
        <dbReference type="Proteomes" id="UP000612585"/>
    </source>
</evidence>
<evidence type="ECO:0000313" key="1">
    <source>
        <dbReference type="EMBL" id="GIJ64905.1"/>
    </source>
</evidence>
<organism evidence="1 2">
    <name type="scientific">Virgisporangium aurantiacum</name>
    <dbReference type="NCBI Taxonomy" id="175570"/>
    <lineage>
        <taxon>Bacteria</taxon>
        <taxon>Bacillati</taxon>
        <taxon>Actinomycetota</taxon>
        <taxon>Actinomycetes</taxon>
        <taxon>Micromonosporales</taxon>
        <taxon>Micromonosporaceae</taxon>
        <taxon>Virgisporangium</taxon>
    </lineage>
</organism>